<proteinExistence type="predicted"/>
<feature type="region of interest" description="Disordered" evidence="1">
    <location>
        <begin position="235"/>
        <end position="289"/>
    </location>
</feature>
<feature type="transmembrane region" description="Helical" evidence="2">
    <location>
        <begin position="121"/>
        <end position="143"/>
    </location>
</feature>
<dbReference type="GeneID" id="41956621"/>
<feature type="region of interest" description="Disordered" evidence="1">
    <location>
        <begin position="39"/>
        <end position="67"/>
    </location>
</feature>
<name>A0A6P8BKW9_PYRGI</name>
<keyword evidence="2" id="KW-0472">Membrane</keyword>
<dbReference type="RefSeq" id="XP_030987761.1">
    <property type="nucleotide sequence ID" value="XM_031121708.1"/>
</dbReference>
<dbReference type="KEGG" id="pgri:PgNI_01636"/>
<keyword evidence="3" id="KW-1185">Reference proteome</keyword>
<keyword evidence="2" id="KW-0812">Transmembrane</keyword>
<evidence type="ECO:0000313" key="4">
    <source>
        <dbReference type="RefSeq" id="XP_030987761.1"/>
    </source>
</evidence>
<protein>
    <submittedName>
        <fullName evidence="4">Uncharacterized protein</fullName>
    </submittedName>
</protein>
<evidence type="ECO:0000256" key="2">
    <source>
        <dbReference type="SAM" id="Phobius"/>
    </source>
</evidence>
<feature type="transmembrane region" description="Helical" evidence="2">
    <location>
        <begin position="191"/>
        <end position="217"/>
    </location>
</feature>
<evidence type="ECO:0000256" key="1">
    <source>
        <dbReference type="SAM" id="MobiDB-lite"/>
    </source>
</evidence>
<organism evidence="3 4">
    <name type="scientific">Pyricularia grisea</name>
    <name type="common">Crabgrass-specific blast fungus</name>
    <name type="synonym">Magnaporthe grisea</name>
    <dbReference type="NCBI Taxonomy" id="148305"/>
    <lineage>
        <taxon>Eukaryota</taxon>
        <taxon>Fungi</taxon>
        <taxon>Dikarya</taxon>
        <taxon>Ascomycota</taxon>
        <taxon>Pezizomycotina</taxon>
        <taxon>Sordariomycetes</taxon>
        <taxon>Sordariomycetidae</taxon>
        <taxon>Magnaporthales</taxon>
        <taxon>Pyriculariaceae</taxon>
        <taxon>Pyricularia</taxon>
    </lineage>
</organism>
<keyword evidence="2" id="KW-1133">Transmembrane helix</keyword>
<sequence>MPGCYGIESPAPVWQPRGPAIMQSGLAVPASCSHQVPSNTNRIAGPSSVTQRPCHSARGSTRDSSTTAPRAWPRYIAMLKSIDKIPRMHNILASVFTWVLLAGFVVFPATFSWPPLGSVVLQQYCLIGLAASLVVFGVLGMAFMGVRWRKNYVWLLNRIFLPGALNGLAGLVASGAATYAAHIHGVPQTQVWTITAVSVVCFEGAVFLVCSILFVIYSKVLIGRMKLEYERNLEKGTQAERRESDNSQSDDANPKEGNGSHFNHEHDHRQSASWRHQLRTPPLLPGSVV</sequence>
<evidence type="ECO:0000313" key="3">
    <source>
        <dbReference type="Proteomes" id="UP000515153"/>
    </source>
</evidence>
<reference evidence="4" key="1">
    <citation type="journal article" date="2019" name="Mol. Biol. Evol.">
        <title>Blast fungal genomes show frequent chromosomal changes, gene gains and losses, and effector gene turnover.</title>
        <authorList>
            <person name="Gomez Luciano L.B."/>
            <person name="Jason Tsai I."/>
            <person name="Chuma I."/>
            <person name="Tosa Y."/>
            <person name="Chen Y.H."/>
            <person name="Li J.Y."/>
            <person name="Li M.Y."/>
            <person name="Jade Lu M.Y."/>
            <person name="Nakayashiki H."/>
            <person name="Li W.H."/>
        </authorList>
    </citation>
    <scope>NUCLEOTIDE SEQUENCE</scope>
    <source>
        <strain evidence="4">NI907</strain>
    </source>
</reference>
<accession>A0A6P8BKW9</accession>
<dbReference type="AlphaFoldDB" id="A0A6P8BKW9"/>
<feature type="transmembrane region" description="Helical" evidence="2">
    <location>
        <begin position="155"/>
        <end position="179"/>
    </location>
</feature>
<reference evidence="4" key="2">
    <citation type="submission" date="2019-10" db="EMBL/GenBank/DDBJ databases">
        <authorList>
            <consortium name="NCBI Genome Project"/>
        </authorList>
    </citation>
    <scope>NUCLEOTIDE SEQUENCE</scope>
    <source>
        <strain evidence="4">NI907</strain>
    </source>
</reference>
<dbReference type="Proteomes" id="UP000515153">
    <property type="component" value="Unplaced"/>
</dbReference>
<feature type="compositionally biased region" description="Basic and acidic residues" evidence="1">
    <location>
        <begin position="235"/>
        <end position="245"/>
    </location>
</feature>
<feature type="transmembrane region" description="Helical" evidence="2">
    <location>
        <begin position="88"/>
        <end position="109"/>
    </location>
</feature>
<gene>
    <name evidence="4" type="ORF">PgNI_01636</name>
</gene>
<reference evidence="4" key="3">
    <citation type="submission" date="2025-08" db="UniProtKB">
        <authorList>
            <consortium name="RefSeq"/>
        </authorList>
    </citation>
    <scope>IDENTIFICATION</scope>
    <source>
        <strain evidence="4">NI907</strain>
    </source>
</reference>